<keyword evidence="4 7" id="KW-0812">Transmembrane</keyword>
<keyword evidence="6 7" id="KW-0472">Membrane</keyword>
<dbReference type="PANTHER" id="PTHR23517">
    <property type="entry name" value="RESISTANCE PROTEIN MDTM, PUTATIVE-RELATED-RELATED"/>
    <property type="match status" value="1"/>
</dbReference>
<organism evidence="9">
    <name type="scientific">marine metagenome</name>
    <dbReference type="NCBI Taxonomy" id="408172"/>
    <lineage>
        <taxon>unclassified sequences</taxon>
        <taxon>metagenomes</taxon>
        <taxon>ecological metagenomes</taxon>
    </lineage>
</organism>
<feature type="transmembrane region" description="Helical" evidence="7">
    <location>
        <begin position="50"/>
        <end position="72"/>
    </location>
</feature>
<dbReference type="InterPro" id="IPR020846">
    <property type="entry name" value="MFS_dom"/>
</dbReference>
<dbReference type="GO" id="GO:0022857">
    <property type="term" value="F:transmembrane transporter activity"/>
    <property type="evidence" value="ECO:0007669"/>
    <property type="project" value="InterPro"/>
</dbReference>
<sequence>VGESAKTPIFTISEKRSIYSLSGILFFRMFSIFLLLPVFSVLAMDLAGATPFLIGVAFGAYGLTQGLLQLPFGMWSDKAGRKRVIVIGLTLFIAGNVMAAFTDSIHWMIVARFLQGTGAISSTVFALIADLTRPEVRTRANASLGVSIGIAFALAFGAAPFFGEWLGLHGMFLMIALLSVTSIVLVMTTVPNPESSPILPQKTSFWNMAKIVWNVPTLRTISWGGFVCGSGLSSTFFLIPMILVQHGYERAEMWKIYLPMMLAGAVTMILAAIFAEVRNRFREVMLFGIVLLFISLISMGIGQEQDQLLWFVVALFFFFMGFNVFEPIFPSLVTRSTTAETKGTAMGVYNFAQFTGHFFGATVAGALYVNNFFIFLLLLALAEIWFFYLTLSFPNPEKRNKEK</sequence>
<dbReference type="InterPro" id="IPR050171">
    <property type="entry name" value="MFS_Transporters"/>
</dbReference>
<feature type="transmembrane region" description="Helical" evidence="7">
    <location>
        <begin position="308"/>
        <end position="325"/>
    </location>
</feature>
<evidence type="ECO:0000259" key="8">
    <source>
        <dbReference type="PROSITE" id="PS50850"/>
    </source>
</evidence>
<feature type="transmembrane region" description="Helical" evidence="7">
    <location>
        <begin position="284"/>
        <end position="302"/>
    </location>
</feature>
<dbReference type="CDD" id="cd17472">
    <property type="entry name" value="MFS_YajR_like"/>
    <property type="match status" value="1"/>
</dbReference>
<feature type="transmembrane region" description="Helical" evidence="7">
    <location>
        <begin position="141"/>
        <end position="162"/>
    </location>
</feature>
<feature type="domain" description="Major facilitator superfamily (MFS) profile" evidence="8">
    <location>
        <begin position="17"/>
        <end position="397"/>
    </location>
</feature>
<dbReference type="PANTHER" id="PTHR23517:SF2">
    <property type="entry name" value="MULTIDRUG RESISTANCE PROTEIN MDTH"/>
    <property type="match status" value="1"/>
</dbReference>
<dbReference type="AlphaFoldDB" id="A0A381QNT0"/>
<feature type="transmembrane region" description="Helical" evidence="7">
    <location>
        <begin position="84"/>
        <end position="101"/>
    </location>
</feature>
<dbReference type="InterPro" id="IPR036259">
    <property type="entry name" value="MFS_trans_sf"/>
</dbReference>
<keyword evidence="2" id="KW-0813">Transport</keyword>
<feature type="transmembrane region" description="Helical" evidence="7">
    <location>
        <begin position="107"/>
        <end position="129"/>
    </location>
</feature>
<keyword evidence="5 7" id="KW-1133">Transmembrane helix</keyword>
<evidence type="ECO:0000256" key="1">
    <source>
        <dbReference type="ARBA" id="ARBA00004651"/>
    </source>
</evidence>
<evidence type="ECO:0000256" key="5">
    <source>
        <dbReference type="ARBA" id="ARBA00022989"/>
    </source>
</evidence>
<feature type="transmembrane region" description="Helical" evidence="7">
    <location>
        <begin position="168"/>
        <end position="190"/>
    </location>
</feature>
<accession>A0A381QNT0</accession>
<proteinExistence type="predicted"/>
<feature type="transmembrane region" description="Helical" evidence="7">
    <location>
        <begin position="346"/>
        <end position="366"/>
    </location>
</feature>
<feature type="transmembrane region" description="Helical" evidence="7">
    <location>
        <begin position="25"/>
        <end position="44"/>
    </location>
</feature>
<evidence type="ECO:0000256" key="2">
    <source>
        <dbReference type="ARBA" id="ARBA00022448"/>
    </source>
</evidence>
<evidence type="ECO:0000256" key="4">
    <source>
        <dbReference type="ARBA" id="ARBA00022692"/>
    </source>
</evidence>
<keyword evidence="3" id="KW-1003">Cell membrane</keyword>
<dbReference type="EMBL" id="UINC01001433">
    <property type="protein sequence ID" value="SUZ80594.1"/>
    <property type="molecule type" value="Genomic_DNA"/>
</dbReference>
<feature type="transmembrane region" description="Helical" evidence="7">
    <location>
        <begin position="256"/>
        <end position="277"/>
    </location>
</feature>
<gene>
    <name evidence="9" type="ORF">METZ01_LOCUS33448</name>
</gene>
<reference evidence="9" key="1">
    <citation type="submission" date="2018-05" db="EMBL/GenBank/DDBJ databases">
        <authorList>
            <person name="Lanie J.A."/>
            <person name="Ng W.-L."/>
            <person name="Kazmierczak K.M."/>
            <person name="Andrzejewski T.M."/>
            <person name="Davidsen T.M."/>
            <person name="Wayne K.J."/>
            <person name="Tettelin H."/>
            <person name="Glass J.I."/>
            <person name="Rusch D."/>
            <person name="Podicherti R."/>
            <person name="Tsui H.-C.T."/>
            <person name="Winkler M.E."/>
        </authorList>
    </citation>
    <scope>NUCLEOTIDE SEQUENCE</scope>
</reference>
<dbReference type="Gene3D" id="1.20.1250.20">
    <property type="entry name" value="MFS general substrate transporter like domains"/>
    <property type="match status" value="1"/>
</dbReference>
<dbReference type="PROSITE" id="PS50850">
    <property type="entry name" value="MFS"/>
    <property type="match status" value="1"/>
</dbReference>
<feature type="transmembrane region" description="Helical" evidence="7">
    <location>
        <begin position="211"/>
        <end position="244"/>
    </location>
</feature>
<dbReference type="Pfam" id="PF07690">
    <property type="entry name" value="MFS_1"/>
    <property type="match status" value="1"/>
</dbReference>
<feature type="non-terminal residue" evidence="9">
    <location>
        <position position="1"/>
    </location>
</feature>
<dbReference type="SUPFAM" id="SSF103473">
    <property type="entry name" value="MFS general substrate transporter"/>
    <property type="match status" value="1"/>
</dbReference>
<name>A0A381QNT0_9ZZZZ</name>
<evidence type="ECO:0000313" key="9">
    <source>
        <dbReference type="EMBL" id="SUZ80594.1"/>
    </source>
</evidence>
<feature type="transmembrane region" description="Helical" evidence="7">
    <location>
        <begin position="372"/>
        <end position="393"/>
    </location>
</feature>
<comment type="subcellular location">
    <subcellularLocation>
        <location evidence="1">Cell membrane</location>
        <topology evidence="1">Multi-pass membrane protein</topology>
    </subcellularLocation>
</comment>
<dbReference type="InterPro" id="IPR011701">
    <property type="entry name" value="MFS"/>
</dbReference>
<dbReference type="GO" id="GO:0005886">
    <property type="term" value="C:plasma membrane"/>
    <property type="evidence" value="ECO:0007669"/>
    <property type="project" value="UniProtKB-SubCell"/>
</dbReference>
<evidence type="ECO:0000256" key="3">
    <source>
        <dbReference type="ARBA" id="ARBA00022475"/>
    </source>
</evidence>
<protein>
    <recommendedName>
        <fullName evidence="8">Major facilitator superfamily (MFS) profile domain-containing protein</fullName>
    </recommendedName>
</protein>
<evidence type="ECO:0000256" key="7">
    <source>
        <dbReference type="SAM" id="Phobius"/>
    </source>
</evidence>
<evidence type="ECO:0000256" key="6">
    <source>
        <dbReference type="ARBA" id="ARBA00023136"/>
    </source>
</evidence>